<organism evidence="2 3">
    <name type="scientific">Pseudomonas linyingensis</name>
    <dbReference type="NCBI Taxonomy" id="915471"/>
    <lineage>
        <taxon>Bacteria</taxon>
        <taxon>Pseudomonadati</taxon>
        <taxon>Pseudomonadota</taxon>
        <taxon>Gammaproteobacteria</taxon>
        <taxon>Pseudomonadales</taxon>
        <taxon>Pseudomonadaceae</taxon>
        <taxon>Pseudomonas</taxon>
    </lineage>
</organism>
<gene>
    <name evidence="2" type="ORF">SAMN05216201_110186</name>
</gene>
<feature type="chain" id="PRO_5017183752" description="Type IV pili methyl-accepting chemotaxis transducer N-term" evidence="1">
    <location>
        <begin position="20"/>
        <end position="251"/>
    </location>
</feature>
<dbReference type="RefSeq" id="WP_090311889.1">
    <property type="nucleotide sequence ID" value="NZ_FNZE01000010.1"/>
</dbReference>
<evidence type="ECO:0000256" key="1">
    <source>
        <dbReference type="SAM" id="SignalP"/>
    </source>
</evidence>
<proteinExistence type="predicted"/>
<accession>A0A1H6ZNX7</accession>
<protein>
    <recommendedName>
        <fullName evidence="4">Type IV pili methyl-accepting chemotaxis transducer N-term</fullName>
    </recommendedName>
</protein>
<keyword evidence="3" id="KW-1185">Reference proteome</keyword>
<evidence type="ECO:0000313" key="2">
    <source>
        <dbReference type="EMBL" id="SEJ54968.1"/>
    </source>
</evidence>
<keyword evidence="1" id="KW-0732">Signal</keyword>
<dbReference type="Proteomes" id="UP000242930">
    <property type="component" value="Unassembled WGS sequence"/>
</dbReference>
<dbReference type="AlphaFoldDB" id="A0A1H6ZNX7"/>
<evidence type="ECO:0008006" key="4">
    <source>
        <dbReference type="Google" id="ProtNLM"/>
    </source>
</evidence>
<feature type="signal peptide" evidence="1">
    <location>
        <begin position="1"/>
        <end position="19"/>
    </location>
</feature>
<evidence type="ECO:0000313" key="3">
    <source>
        <dbReference type="Proteomes" id="UP000242930"/>
    </source>
</evidence>
<sequence>MNRIILAFALLLLSITARAESSVTQQLHEIRTHGFMLCANLLVYFNNQDPAAAFDPKAREAYRRNLQELDTLAAAVADKPEIAAALQGLKTSISELEQQPEDARVLYTSSLNPVLHAQSDLDEAAGAAYPEAGDISPAISGLHQMSLDMSRILLLYQSKGFSNIGIHSVELDEHSFNKIDERIGSTHENLLKLAPDMNTELNEVWRNYNFVRQRLKTNGQMVVSRSASLYLGKGVEMLNLLARNADRRTSP</sequence>
<reference evidence="3" key="1">
    <citation type="submission" date="2016-10" db="EMBL/GenBank/DDBJ databases">
        <authorList>
            <person name="Varghese N."/>
            <person name="Submissions S."/>
        </authorList>
    </citation>
    <scope>NUCLEOTIDE SEQUENCE [LARGE SCALE GENOMIC DNA]</scope>
    <source>
        <strain evidence="3">LMG 25967</strain>
    </source>
</reference>
<name>A0A1H6ZNX7_9PSED</name>
<dbReference type="OrthoDB" id="6871517at2"/>
<dbReference type="EMBL" id="FNZE01000010">
    <property type="protein sequence ID" value="SEJ54968.1"/>
    <property type="molecule type" value="Genomic_DNA"/>
</dbReference>